<dbReference type="RefSeq" id="WP_166844781.1">
    <property type="nucleotide sequence ID" value="NZ_JAAONY010000002.1"/>
</dbReference>
<dbReference type="AlphaFoldDB" id="A0A7X0JSV3"/>
<dbReference type="Proteomes" id="UP000528457">
    <property type="component" value="Unassembled WGS sequence"/>
</dbReference>
<evidence type="ECO:0000313" key="1">
    <source>
        <dbReference type="EMBL" id="MBB6521660.1"/>
    </source>
</evidence>
<evidence type="ECO:0000313" key="2">
    <source>
        <dbReference type="Proteomes" id="UP000528457"/>
    </source>
</evidence>
<name>A0A7X0JSV3_9GAMM</name>
<accession>A0A7X0JSV3</accession>
<comment type="caution">
    <text evidence="1">The sequence shown here is derived from an EMBL/GenBank/DDBJ whole genome shotgun (WGS) entry which is preliminary data.</text>
</comment>
<reference evidence="1 2" key="1">
    <citation type="submission" date="2020-08" db="EMBL/GenBank/DDBJ databases">
        <title>Genomic Encyclopedia of Type Strains, Phase IV (KMG-IV): sequencing the most valuable type-strain genomes for metagenomic binning, comparative biology and taxonomic classification.</title>
        <authorList>
            <person name="Goeker M."/>
        </authorList>
    </citation>
    <scope>NUCLEOTIDE SEQUENCE [LARGE SCALE GENOMIC DNA]</scope>
    <source>
        <strain evidence="1 2">DSM 22368</strain>
    </source>
</reference>
<organism evidence="1 2">
    <name type="scientific">Pseudoteredinibacter isoporae</name>
    <dbReference type="NCBI Taxonomy" id="570281"/>
    <lineage>
        <taxon>Bacteria</taxon>
        <taxon>Pseudomonadati</taxon>
        <taxon>Pseudomonadota</taxon>
        <taxon>Gammaproteobacteria</taxon>
        <taxon>Cellvibrionales</taxon>
        <taxon>Cellvibrionaceae</taxon>
        <taxon>Pseudoteredinibacter</taxon>
    </lineage>
</organism>
<gene>
    <name evidence="1" type="ORF">HNR48_001945</name>
</gene>
<protein>
    <submittedName>
        <fullName evidence="1">Uncharacterized protein</fullName>
    </submittedName>
</protein>
<dbReference type="InParanoid" id="A0A7X0JSV3"/>
<proteinExistence type="predicted"/>
<keyword evidence="2" id="KW-1185">Reference proteome</keyword>
<sequence>MNRLLVGLIRRVLSFIFVTIAIGTNANELCDQPKLDNFSSDNYSMQFNQHMEQIGSQESNDKARLWLEATACLGYEKSIQEYLERYSDSEQYRGRATSIWKRYLLSEQGQLNAYIVMSGVPLVREQAPYVALDLYQYSFVNIEDEVSKRVALYGILMVLEQLGFPCGMSLYWYAELKKGLVDGGPVASYYEGEIQGCELKIQNKIRELL</sequence>
<dbReference type="EMBL" id="JACHHT010000002">
    <property type="protein sequence ID" value="MBB6521660.1"/>
    <property type="molecule type" value="Genomic_DNA"/>
</dbReference>